<dbReference type="EMBL" id="CP002299">
    <property type="protein sequence ID" value="ADP79790.1"/>
    <property type="molecule type" value="Genomic_DNA"/>
</dbReference>
<dbReference type="AlphaFoldDB" id="E3JA88"/>
<dbReference type="Proteomes" id="UP000002484">
    <property type="component" value="Chromosome"/>
</dbReference>
<dbReference type="InterPro" id="IPR000601">
    <property type="entry name" value="PKD_dom"/>
</dbReference>
<dbReference type="RefSeq" id="WP_013422909.1">
    <property type="nucleotide sequence ID" value="NC_014666.1"/>
</dbReference>
<name>E3JA88_PSEI1</name>
<dbReference type="InParanoid" id="E3JA88"/>
<evidence type="ECO:0000313" key="4">
    <source>
        <dbReference type="Proteomes" id="UP000002484"/>
    </source>
</evidence>
<dbReference type="HOGENOM" id="CLU_933024_0_0_11"/>
<evidence type="ECO:0000313" key="3">
    <source>
        <dbReference type="EMBL" id="ADP79790.1"/>
    </source>
</evidence>
<dbReference type="eggNOG" id="ENOG5031YVD">
    <property type="taxonomic scope" value="Bacteria"/>
</dbReference>
<sequence length="306" mass="31568" precursor="true">MTASSRPAPGARPRRPRVPRQAGSRIGTALSVKILLVAVLGTLLATAGPTGAASAATVPCGSVLWATCDTRATDNGYQYRYQGGELIRVPLGSGPVAGGTGCGATCPPDPAAVCDLLLAVGPSPTMTAQELADYNQAVAGCQAWLADPTNGIPLATVRAQLADYLRNQLLPKPTLTIQPGAHSFTGLQTIVYTQIPPAFAFNVDQPVLATISAVPTYHWDFGDGATGPNSPGRPYDAAISPRDFPDAYVDHEYKQPGTYQVTLTVVWDGTFTVPGVAQAFALNAVTLVATAPVVVDEATGVLTGNG</sequence>
<accession>E3JA88</accession>
<gene>
    <name evidence="3" type="ordered locus">FraEuI1c_1733</name>
</gene>
<dbReference type="Gene3D" id="2.60.40.10">
    <property type="entry name" value="Immunoglobulins"/>
    <property type="match status" value="1"/>
</dbReference>
<dbReference type="KEGG" id="fri:FraEuI1c_1733"/>
<proteinExistence type="predicted"/>
<feature type="domain" description="PKD" evidence="2">
    <location>
        <begin position="216"/>
        <end position="265"/>
    </location>
</feature>
<dbReference type="PROSITE" id="PS50093">
    <property type="entry name" value="PKD"/>
    <property type="match status" value="1"/>
</dbReference>
<dbReference type="InterPro" id="IPR013783">
    <property type="entry name" value="Ig-like_fold"/>
</dbReference>
<organism evidence="3 4">
    <name type="scientific">Pseudofrankia inefficax (strain DSM 45817 / CECT 9037 / DDB 130130 / EuI1c)</name>
    <name type="common">Frankia inefficax</name>
    <dbReference type="NCBI Taxonomy" id="298654"/>
    <lineage>
        <taxon>Bacteria</taxon>
        <taxon>Bacillati</taxon>
        <taxon>Actinomycetota</taxon>
        <taxon>Actinomycetes</taxon>
        <taxon>Frankiales</taxon>
        <taxon>Frankiaceae</taxon>
        <taxon>Pseudofrankia</taxon>
    </lineage>
</organism>
<dbReference type="InterPro" id="IPR035986">
    <property type="entry name" value="PKD_dom_sf"/>
</dbReference>
<dbReference type="STRING" id="298654.FraEuI1c_1733"/>
<protein>
    <recommendedName>
        <fullName evidence="2">PKD domain-containing protein</fullName>
    </recommendedName>
</protein>
<evidence type="ECO:0000259" key="2">
    <source>
        <dbReference type="PROSITE" id="PS50093"/>
    </source>
</evidence>
<dbReference type="GO" id="GO:0005975">
    <property type="term" value="P:carbohydrate metabolic process"/>
    <property type="evidence" value="ECO:0007669"/>
    <property type="project" value="UniProtKB-ARBA"/>
</dbReference>
<dbReference type="Pfam" id="PF00801">
    <property type="entry name" value="PKD"/>
    <property type="match status" value="1"/>
</dbReference>
<feature type="region of interest" description="Disordered" evidence="1">
    <location>
        <begin position="1"/>
        <end position="23"/>
    </location>
</feature>
<evidence type="ECO:0000256" key="1">
    <source>
        <dbReference type="SAM" id="MobiDB-lite"/>
    </source>
</evidence>
<keyword evidence="4" id="KW-1185">Reference proteome</keyword>
<reference evidence="3 4" key="1">
    <citation type="submission" date="2010-10" db="EMBL/GenBank/DDBJ databases">
        <title>Complete sequence of Frankia sp. EuI1c.</title>
        <authorList>
            <consortium name="US DOE Joint Genome Institute"/>
            <person name="Lucas S."/>
            <person name="Copeland A."/>
            <person name="Lapidus A."/>
            <person name="Cheng J.-F."/>
            <person name="Bruce D."/>
            <person name="Goodwin L."/>
            <person name="Pitluck S."/>
            <person name="Chertkov O."/>
            <person name="Detter J.C."/>
            <person name="Han C."/>
            <person name="Tapia R."/>
            <person name="Land M."/>
            <person name="Hauser L."/>
            <person name="Jeffries C."/>
            <person name="Kyrpides N."/>
            <person name="Ivanova N."/>
            <person name="Mikhailova N."/>
            <person name="Beauchemin N."/>
            <person name="Sen A."/>
            <person name="Sur S.A."/>
            <person name="Gtari M."/>
            <person name="Wall L."/>
            <person name="Tisa L."/>
            <person name="Woyke T."/>
        </authorList>
    </citation>
    <scope>NUCLEOTIDE SEQUENCE [LARGE SCALE GENOMIC DNA]</scope>
    <source>
        <strain evidence="4">DSM 45817 / CECT 9037 / EuI1c</strain>
    </source>
</reference>
<feature type="compositionally biased region" description="Low complexity" evidence="1">
    <location>
        <begin position="1"/>
        <end position="11"/>
    </location>
</feature>
<dbReference type="SUPFAM" id="SSF49299">
    <property type="entry name" value="PKD domain"/>
    <property type="match status" value="1"/>
</dbReference>
<dbReference type="CDD" id="cd00146">
    <property type="entry name" value="PKD"/>
    <property type="match status" value="1"/>
</dbReference>